<dbReference type="Gene3D" id="2.70.98.10">
    <property type="match status" value="1"/>
</dbReference>
<evidence type="ECO:0000313" key="7">
    <source>
        <dbReference type="EMBL" id="CAD8277322.1"/>
    </source>
</evidence>
<dbReference type="GO" id="GO:0030246">
    <property type="term" value="F:carbohydrate binding"/>
    <property type="evidence" value="ECO:0007669"/>
    <property type="project" value="UniProtKB-UniRule"/>
</dbReference>
<reference evidence="7" key="1">
    <citation type="submission" date="2021-01" db="EMBL/GenBank/DDBJ databases">
        <authorList>
            <person name="Corre E."/>
            <person name="Pelletier E."/>
            <person name="Niang G."/>
            <person name="Scheremetjew M."/>
            <person name="Finn R."/>
            <person name="Kale V."/>
            <person name="Holt S."/>
            <person name="Cochrane G."/>
            <person name="Meng A."/>
            <person name="Brown T."/>
            <person name="Cohen L."/>
        </authorList>
    </citation>
    <scope>NUCLEOTIDE SEQUENCE</scope>
    <source>
        <strain evidence="7">RCC1537</strain>
    </source>
</reference>
<dbReference type="CDD" id="cd09020">
    <property type="entry name" value="D-hex-6-P-epi_like"/>
    <property type="match status" value="1"/>
</dbReference>
<gene>
    <name evidence="8" type="ORF">KFE25_008798</name>
    <name evidence="7" type="ORF">PLUT1463_LOCUS11639</name>
</gene>
<evidence type="ECO:0000256" key="1">
    <source>
        <dbReference type="ARBA" id="ARBA00001096"/>
    </source>
</evidence>
<dbReference type="EC" id="5.1.3.15" evidence="3 5"/>
<comment type="similarity">
    <text evidence="2 5">Belongs to the glucose-6-phosphate 1-epimerase family.</text>
</comment>
<evidence type="ECO:0000256" key="4">
    <source>
        <dbReference type="ARBA" id="ARBA00023235"/>
    </source>
</evidence>
<dbReference type="Pfam" id="PF01263">
    <property type="entry name" value="Aldose_epim"/>
    <property type="match status" value="1"/>
</dbReference>
<evidence type="ECO:0000256" key="3">
    <source>
        <dbReference type="ARBA" id="ARBA00012083"/>
    </source>
</evidence>
<evidence type="ECO:0000256" key="6">
    <source>
        <dbReference type="PIRSR" id="PIRSR016020-1"/>
    </source>
</evidence>
<dbReference type="EMBL" id="JAGTXO010000001">
    <property type="protein sequence ID" value="KAG8470377.1"/>
    <property type="molecule type" value="Genomic_DNA"/>
</dbReference>
<dbReference type="OrthoDB" id="10257259at2759"/>
<evidence type="ECO:0000256" key="5">
    <source>
        <dbReference type="PIRNR" id="PIRNR016020"/>
    </source>
</evidence>
<dbReference type="EMBL" id="HBEB01018054">
    <property type="protein sequence ID" value="CAD8277322.1"/>
    <property type="molecule type" value="Transcribed_RNA"/>
</dbReference>
<dbReference type="PANTHER" id="PTHR11122">
    <property type="entry name" value="APOSPORY-ASSOCIATED PROTEIN C-RELATED"/>
    <property type="match status" value="1"/>
</dbReference>
<dbReference type="PIRSF" id="PIRSF016020">
    <property type="entry name" value="PHexose_mutarotase"/>
    <property type="match status" value="1"/>
</dbReference>
<name>A0A7R9UVL9_DIALT</name>
<proteinExistence type="inferred from homology"/>
<keyword evidence="9" id="KW-1185">Reference proteome</keyword>
<organism evidence="7">
    <name type="scientific">Diacronema lutheri</name>
    <name type="common">Unicellular marine alga</name>
    <name type="synonym">Monochrysis lutheri</name>
    <dbReference type="NCBI Taxonomy" id="2081491"/>
    <lineage>
        <taxon>Eukaryota</taxon>
        <taxon>Haptista</taxon>
        <taxon>Haptophyta</taxon>
        <taxon>Pavlovophyceae</taxon>
        <taxon>Pavlovales</taxon>
        <taxon>Pavlovaceae</taxon>
        <taxon>Diacronema</taxon>
    </lineage>
</organism>
<sequence>MASATSSVIVDSGAVVLRRASGATCEVTLFGAHVRSWKPTGGAEQLFVSSASQPPPKALRGGVPICFPQFADRGPGGKHGFARTSSKWAVLASATEPSPTVTLELRADDETRVSWPGRLLYHVTLSSDTALSLAMQVVNEGEEPAEFTTALHTYFKVDDVTAVRIEGLAGVAYEDCAVPKGADGKPPRTVEEAEHVALVGEVDRVYVGTPAQLMLHDGSTRRIAINAMGFKDTVLWNIGADKATSLADLGAGEWQQYVCIESALIDKPVKLEPHMSWTAGVSYALA</sequence>
<feature type="active site" evidence="6">
    <location>
        <position position="261"/>
    </location>
</feature>
<evidence type="ECO:0000256" key="2">
    <source>
        <dbReference type="ARBA" id="ARBA00005866"/>
    </source>
</evidence>
<dbReference type="OMA" id="TQALHSY"/>
<dbReference type="Proteomes" id="UP000751190">
    <property type="component" value="Unassembled WGS sequence"/>
</dbReference>
<dbReference type="GO" id="GO:0005975">
    <property type="term" value="P:carbohydrate metabolic process"/>
    <property type="evidence" value="ECO:0007669"/>
    <property type="project" value="InterPro"/>
</dbReference>
<dbReference type="PANTHER" id="PTHR11122:SF13">
    <property type="entry name" value="GLUCOSE-6-PHOSPHATE 1-EPIMERASE"/>
    <property type="match status" value="1"/>
</dbReference>
<dbReference type="InterPro" id="IPR014718">
    <property type="entry name" value="GH-type_carb-bd"/>
</dbReference>
<dbReference type="InterPro" id="IPR025532">
    <property type="entry name" value="G6P_1-epimerase"/>
</dbReference>
<evidence type="ECO:0000313" key="8">
    <source>
        <dbReference type="EMBL" id="KAG8470377.1"/>
    </source>
</evidence>
<feature type="active site" evidence="6">
    <location>
        <position position="152"/>
    </location>
</feature>
<dbReference type="InterPro" id="IPR008183">
    <property type="entry name" value="Aldose_1/G6P_1-epimerase"/>
</dbReference>
<keyword evidence="4 5" id="KW-0413">Isomerase</keyword>
<reference evidence="8" key="2">
    <citation type="submission" date="2021-05" db="EMBL/GenBank/DDBJ databases">
        <title>The genome of the haptophyte Pavlova lutheri (Diacronema luteri, Pavlovales) - a model for lipid biosynthesis in eukaryotic algae.</title>
        <authorList>
            <person name="Hulatt C.J."/>
            <person name="Posewitz M.C."/>
        </authorList>
    </citation>
    <scope>NUCLEOTIDE SEQUENCE</scope>
    <source>
        <strain evidence="8">NIVA-4/92</strain>
    </source>
</reference>
<dbReference type="GO" id="GO:0005737">
    <property type="term" value="C:cytoplasm"/>
    <property type="evidence" value="ECO:0007669"/>
    <property type="project" value="TreeGrafter"/>
</dbReference>
<evidence type="ECO:0000313" key="9">
    <source>
        <dbReference type="Proteomes" id="UP000751190"/>
    </source>
</evidence>
<dbReference type="GO" id="GO:0047938">
    <property type="term" value="F:glucose-6-phosphate 1-epimerase activity"/>
    <property type="evidence" value="ECO:0007669"/>
    <property type="project" value="UniProtKB-UniRule"/>
</dbReference>
<protein>
    <recommendedName>
        <fullName evidence="3 5">glucose-6-phosphate 1-epimerase</fullName>
        <ecNumber evidence="3 5">5.1.3.15</ecNumber>
    </recommendedName>
</protein>
<accession>A0A7R9UVL9</accession>
<comment type="catalytic activity">
    <reaction evidence="1">
        <text>alpha-D-glucose 6-phosphate = beta-D-glucose 6-phosphate</text>
        <dbReference type="Rhea" id="RHEA:16249"/>
        <dbReference type="ChEBI" id="CHEBI:58225"/>
        <dbReference type="ChEBI" id="CHEBI:58247"/>
        <dbReference type="EC" id="5.1.3.15"/>
    </reaction>
</comment>
<dbReference type="AlphaFoldDB" id="A0A7R9UVL9"/>
<dbReference type="InterPro" id="IPR011013">
    <property type="entry name" value="Gal_mutarotase_sf_dom"/>
</dbReference>
<dbReference type="SUPFAM" id="SSF74650">
    <property type="entry name" value="Galactose mutarotase-like"/>
    <property type="match status" value="1"/>
</dbReference>